<keyword evidence="2" id="KW-1185">Reference proteome</keyword>
<comment type="caution">
    <text evidence="1">The sequence shown here is derived from an EMBL/GenBank/DDBJ whole genome shotgun (WGS) entry which is preliminary data.</text>
</comment>
<organism evidence="1 2">
    <name type="scientific">Auriscalpium vulgare</name>
    <dbReference type="NCBI Taxonomy" id="40419"/>
    <lineage>
        <taxon>Eukaryota</taxon>
        <taxon>Fungi</taxon>
        <taxon>Dikarya</taxon>
        <taxon>Basidiomycota</taxon>
        <taxon>Agaricomycotina</taxon>
        <taxon>Agaricomycetes</taxon>
        <taxon>Russulales</taxon>
        <taxon>Auriscalpiaceae</taxon>
        <taxon>Auriscalpium</taxon>
    </lineage>
</organism>
<reference evidence="1" key="2">
    <citation type="journal article" date="2022" name="New Phytol.">
        <title>Evolutionary transition to the ectomycorrhizal habit in the genomes of a hyperdiverse lineage of mushroom-forming fungi.</title>
        <authorList>
            <person name="Looney B."/>
            <person name="Miyauchi S."/>
            <person name="Morin E."/>
            <person name="Drula E."/>
            <person name="Courty P.E."/>
            <person name="Kohler A."/>
            <person name="Kuo A."/>
            <person name="LaButti K."/>
            <person name="Pangilinan J."/>
            <person name="Lipzen A."/>
            <person name="Riley R."/>
            <person name="Andreopoulos W."/>
            <person name="He G."/>
            <person name="Johnson J."/>
            <person name="Nolan M."/>
            <person name="Tritt A."/>
            <person name="Barry K.W."/>
            <person name="Grigoriev I.V."/>
            <person name="Nagy L.G."/>
            <person name="Hibbett D."/>
            <person name="Henrissat B."/>
            <person name="Matheny P.B."/>
            <person name="Labbe J."/>
            <person name="Martin F.M."/>
        </authorList>
    </citation>
    <scope>NUCLEOTIDE SEQUENCE</scope>
    <source>
        <strain evidence="1">FP105234-sp</strain>
    </source>
</reference>
<reference evidence="1" key="1">
    <citation type="submission" date="2021-02" db="EMBL/GenBank/DDBJ databases">
        <authorList>
            <consortium name="DOE Joint Genome Institute"/>
            <person name="Ahrendt S."/>
            <person name="Looney B.P."/>
            <person name="Miyauchi S."/>
            <person name="Morin E."/>
            <person name="Drula E."/>
            <person name="Courty P.E."/>
            <person name="Chicoki N."/>
            <person name="Fauchery L."/>
            <person name="Kohler A."/>
            <person name="Kuo A."/>
            <person name="Labutti K."/>
            <person name="Pangilinan J."/>
            <person name="Lipzen A."/>
            <person name="Riley R."/>
            <person name="Andreopoulos W."/>
            <person name="He G."/>
            <person name="Johnson J."/>
            <person name="Barry K.W."/>
            <person name="Grigoriev I.V."/>
            <person name="Nagy L."/>
            <person name="Hibbett D."/>
            <person name="Henrissat B."/>
            <person name="Matheny P.B."/>
            <person name="Labbe J."/>
            <person name="Martin F."/>
        </authorList>
    </citation>
    <scope>NUCLEOTIDE SEQUENCE</scope>
    <source>
        <strain evidence="1">FP105234-sp</strain>
    </source>
</reference>
<gene>
    <name evidence="1" type="ORF">FA95DRAFT_1553585</name>
</gene>
<evidence type="ECO:0000313" key="1">
    <source>
        <dbReference type="EMBL" id="KAI0052267.1"/>
    </source>
</evidence>
<dbReference type="Proteomes" id="UP000814033">
    <property type="component" value="Unassembled WGS sequence"/>
</dbReference>
<name>A0ACB8S7U9_9AGAM</name>
<sequence>MSRSHFDGPLPSAPAEFYPDHLTESYVDAEGNLWFTDRARVAQRRLIEYLYPYKKPMRDLPDDFNPQLYEDAPDLNYGFRLTGDQLVEFAIREQLAEPPHPGYRMKPVTCLGRVKEHLRAITDASVYIRVAWSLDPDVWPVAIYSNWTMEYERCVDEDEKDILSILQRRLQVPEGPMWYW</sequence>
<protein>
    <submittedName>
        <fullName evidence="1">Uncharacterized protein</fullName>
    </submittedName>
</protein>
<proteinExistence type="predicted"/>
<evidence type="ECO:0000313" key="2">
    <source>
        <dbReference type="Proteomes" id="UP000814033"/>
    </source>
</evidence>
<dbReference type="EMBL" id="MU275846">
    <property type="protein sequence ID" value="KAI0052267.1"/>
    <property type="molecule type" value="Genomic_DNA"/>
</dbReference>
<accession>A0ACB8S7U9</accession>